<comment type="similarity">
    <text evidence="1">Belongs to the SCO1/2 family.</text>
</comment>
<dbReference type="PANTHER" id="PTHR12151:SF25">
    <property type="entry name" value="LINALOOL DEHYDRATASE_ISOMERASE DOMAIN-CONTAINING PROTEIN"/>
    <property type="match status" value="1"/>
</dbReference>
<dbReference type="SUPFAM" id="SSF52833">
    <property type="entry name" value="Thioredoxin-like"/>
    <property type="match status" value="1"/>
</dbReference>
<dbReference type="AlphaFoldDB" id="A0A3B0WC70"/>
<reference evidence="4" key="1">
    <citation type="submission" date="2018-06" db="EMBL/GenBank/DDBJ databases">
        <authorList>
            <person name="Zhirakovskaya E."/>
        </authorList>
    </citation>
    <scope>NUCLEOTIDE SEQUENCE</scope>
</reference>
<evidence type="ECO:0000313" key="4">
    <source>
        <dbReference type="EMBL" id="VAW41244.1"/>
    </source>
</evidence>
<feature type="domain" description="Thioredoxin" evidence="3">
    <location>
        <begin position="67"/>
        <end position="236"/>
    </location>
</feature>
<organism evidence="4">
    <name type="scientific">hydrothermal vent metagenome</name>
    <dbReference type="NCBI Taxonomy" id="652676"/>
    <lineage>
        <taxon>unclassified sequences</taxon>
        <taxon>metagenomes</taxon>
        <taxon>ecological metagenomes</taxon>
    </lineage>
</organism>
<dbReference type="InterPro" id="IPR036249">
    <property type="entry name" value="Thioredoxin-like_sf"/>
</dbReference>
<evidence type="ECO:0000256" key="2">
    <source>
        <dbReference type="ARBA" id="ARBA00023008"/>
    </source>
</evidence>
<dbReference type="InterPro" id="IPR013766">
    <property type="entry name" value="Thioredoxin_domain"/>
</dbReference>
<protein>
    <submittedName>
        <fullName evidence="4">Cytochrome oxidase biogenesis protein Sco1/SenC/PrrC, thiol-disulfide reductase involved in Cu(I) insertion into CoxII Cu(A) center</fullName>
    </submittedName>
</protein>
<proteinExistence type="inferred from homology"/>
<evidence type="ECO:0000256" key="1">
    <source>
        <dbReference type="ARBA" id="ARBA00010996"/>
    </source>
</evidence>
<dbReference type="Gene3D" id="3.40.30.10">
    <property type="entry name" value="Glutaredoxin"/>
    <property type="match status" value="1"/>
</dbReference>
<name>A0A3B0WC70_9ZZZZ</name>
<dbReference type="InterPro" id="IPR003782">
    <property type="entry name" value="SCO1/SenC"/>
</dbReference>
<dbReference type="EMBL" id="UOEW01000299">
    <property type="protein sequence ID" value="VAW41244.1"/>
    <property type="molecule type" value="Genomic_DNA"/>
</dbReference>
<accession>A0A3B0WC70</accession>
<sequence>MKLQLWLKKRTMPVGLSTVNNFMNKHTNITGLLLLLLIAGVAGFMASRHYFSADGIDRTEFQSLLVYPNQKTFSGFELTNQNGESVTIESFAGKWTLLFFGFTFCPDVCPTTLTDLQKVFKILRAENLKDMPDVLFISVDPKRDTIPILKDYISFFDPAFNAATGDAANILALATQIGVAYHIEEHPEDDQNYDVNHTAAIFLVNPEQQMYGIFQSPHDVNNMALDLTQLIGHNKE</sequence>
<keyword evidence="2" id="KW-0186">Copper</keyword>
<dbReference type="FunFam" id="3.40.30.10:FF:000013">
    <property type="entry name" value="Blast:Protein SCO1 homolog, mitochondrial"/>
    <property type="match status" value="1"/>
</dbReference>
<dbReference type="CDD" id="cd02968">
    <property type="entry name" value="SCO"/>
    <property type="match status" value="1"/>
</dbReference>
<gene>
    <name evidence="4" type="ORF">MNBD_GAMMA01-1568</name>
</gene>
<dbReference type="PANTHER" id="PTHR12151">
    <property type="entry name" value="ELECTRON TRANSPORT PROTIN SCO1/SENC FAMILY MEMBER"/>
    <property type="match status" value="1"/>
</dbReference>
<dbReference type="Pfam" id="PF02630">
    <property type="entry name" value="SCO1-SenC"/>
    <property type="match status" value="1"/>
</dbReference>
<dbReference type="PROSITE" id="PS51352">
    <property type="entry name" value="THIOREDOXIN_2"/>
    <property type="match status" value="1"/>
</dbReference>
<evidence type="ECO:0000259" key="3">
    <source>
        <dbReference type="PROSITE" id="PS51352"/>
    </source>
</evidence>